<evidence type="ECO:0000259" key="1">
    <source>
        <dbReference type="PROSITE" id="PS51340"/>
    </source>
</evidence>
<proteinExistence type="predicted"/>
<gene>
    <name evidence="2" type="ORF">SAMN06295970_11482</name>
</gene>
<dbReference type="EMBL" id="FXUL01000014">
    <property type="protein sequence ID" value="SMP68867.1"/>
    <property type="molecule type" value="Genomic_DNA"/>
</dbReference>
<dbReference type="Pfam" id="PF03473">
    <property type="entry name" value="MOSC"/>
    <property type="match status" value="1"/>
</dbReference>
<dbReference type="SUPFAM" id="SSF141673">
    <property type="entry name" value="MOSC N-terminal domain-like"/>
    <property type="match status" value="1"/>
</dbReference>
<accession>A0ABY1QE30</accession>
<dbReference type="Proteomes" id="UP001158049">
    <property type="component" value="Unassembled WGS sequence"/>
</dbReference>
<evidence type="ECO:0000313" key="3">
    <source>
        <dbReference type="Proteomes" id="UP001158049"/>
    </source>
</evidence>
<dbReference type="PROSITE" id="PS51340">
    <property type="entry name" value="MOSC"/>
    <property type="match status" value="1"/>
</dbReference>
<protein>
    <recommendedName>
        <fullName evidence="1">MOSC domain-containing protein</fullName>
    </recommendedName>
</protein>
<feature type="domain" description="MOSC" evidence="1">
    <location>
        <begin position="141"/>
        <end position="296"/>
    </location>
</feature>
<evidence type="ECO:0000313" key="2">
    <source>
        <dbReference type="EMBL" id="SMP68867.1"/>
    </source>
</evidence>
<dbReference type="InterPro" id="IPR011037">
    <property type="entry name" value="Pyrv_Knase-like_insert_dom_sf"/>
</dbReference>
<dbReference type="PANTHER" id="PTHR14237:SF19">
    <property type="entry name" value="MITOCHONDRIAL AMIDOXIME REDUCING COMPONENT 1"/>
    <property type="match status" value="1"/>
</dbReference>
<sequence>MGPVIESALSASTDPAMPILSQLTFYPIKSCAGISLSSATLTGAGLMHEHVYDREWMLVDDDNNFLTQREHPRMALITPRLRSETLELRAPGMLRLDLTLDLPDPDTASRRTVKLWQHTLDAYDGDSVTRQWFSQFLGVSCQLVRFHPEAHHPVNPARTGGKDIGTLFSDGYPLLLIGQASLDDLNRRLAAQGRAALPMDRFRPNLVIAGAEAHDEDHAAHLAIGNAEIRPVKPCPRCPIPSIDQQTGMPGPDPLDVLRTYRAGVGGIGGIGFGMNCIVTRGEGETLRIGQEVALELAFQG</sequence>
<dbReference type="SUPFAM" id="SSF50800">
    <property type="entry name" value="PK beta-barrel domain-like"/>
    <property type="match status" value="1"/>
</dbReference>
<reference evidence="2 3" key="1">
    <citation type="submission" date="2017-05" db="EMBL/GenBank/DDBJ databases">
        <authorList>
            <person name="Varghese N."/>
            <person name="Submissions S."/>
        </authorList>
    </citation>
    <scope>NUCLEOTIDE SEQUENCE [LARGE SCALE GENOMIC DNA]</scope>
    <source>
        <strain evidence="2 3">DSM 26001</strain>
    </source>
</reference>
<name>A0ABY1QE30_9BURK</name>
<dbReference type="InterPro" id="IPR005302">
    <property type="entry name" value="MoCF_Sase_C"/>
</dbReference>
<dbReference type="Pfam" id="PF03476">
    <property type="entry name" value="MOSC_N"/>
    <property type="match status" value="1"/>
</dbReference>
<comment type="caution">
    <text evidence="2">The sequence shown here is derived from an EMBL/GenBank/DDBJ whole genome shotgun (WGS) entry which is preliminary data.</text>
</comment>
<organism evidence="2 3">
    <name type="scientific">Noviherbaspirillum suwonense</name>
    <dbReference type="NCBI Taxonomy" id="1224511"/>
    <lineage>
        <taxon>Bacteria</taxon>
        <taxon>Pseudomonadati</taxon>
        <taxon>Pseudomonadota</taxon>
        <taxon>Betaproteobacteria</taxon>
        <taxon>Burkholderiales</taxon>
        <taxon>Oxalobacteraceae</taxon>
        <taxon>Noviherbaspirillum</taxon>
    </lineage>
</organism>
<keyword evidence="3" id="KW-1185">Reference proteome</keyword>
<dbReference type="InterPro" id="IPR005303">
    <property type="entry name" value="MOCOS_middle"/>
</dbReference>
<dbReference type="PANTHER" id="PTHR14237">
    <property type="entry name" value="MOLYBDOPTERIN COFACTOR SULFURASE MOSC"/>
    <property type="match status" value="1"/>
</dbReference>